<evidence type="ECO:0000313" key="2">
    <source>
        <dbReference type="Proteomes" id="UP000001514"/>
    </source>
</evidence>
<dbReference type="OrthoDB" id="1884372at2759"/>
<gene>
    <name evidence="1" type="ORF">SELMODRAFT_426136</name>
</gene>
<dbReference type="InParanoid" id="D8SVF5"/>
<dbReference type="HOGENOM" id="CLU_1498783_0_0_1"/>
<keyword evidence="2" id="KW-1185">Reference proteome</keyword>
<reference evidence="1 2" key="1">
    <citation type="journal article" date="2011" name="Science">
        <title>The Selaginella genome identifies genetic changes associated with the evolution of vascular plants.</title>
        <authorList>
            <person name="Banks J.A."/>
            <person name="Nishiyama T."/>
            <person name="Hasebe M."/>
            <person name="Bowman J.L."/>
            <person name="Gribskov M."/>
            <person name="dePamphilis C."/>
            <person name="Albert V.A."/>
            <person name="Aono N."/>
            <person name="Aoyama T."/>
            <person name="Ambrose B.A."/>
            <person name="Ashton N.W."/>
            <person name="Axtell M.J."/>
            <person name="Barker E."/>
            <person name="Barker M.S."/>
            <person name="Bennetzen J.L."/>
            <person name="Bonawitz N.D."/>
            <person name="Chapple C."/>
            <person name="Cheng C."/>
            <person name="Correa L.G."/>
            <person name="Dacre M."/>
            <person name="DeBarry J."/>
            <person name="Dreyer I."/>
            <person name="Elias M."/>
            <person name="Engstrom E.M."/>
            <person name="Estelle M."/>
            <person name="Feng L."/>
            <person name="Finet C."/>
            <person name="Floyd S.K."/>
            <person name="Frommer W.B."/>
            <person name="Fujita T."/>
            <person name="Gramzow L."/>
            <person name="Gutensohn M."/>
            <person name="Harholt J."/>
            <person name="Hattori M."/>
            <person name="Heyl A."/>
            <person name="Hirai T."/>
            <person name="Hiwatashi Y."/>
            <person name="Ishikawa M."/>
            <person name="Iwata M."/>
            <person name="Karol K.G."/>
            <person name="Koehler B."/>
            <person name="Kolukisaoglu U."/>
            <person name="Kubo M."/>
            <person name="Kurata T."/>
            <person name="Lalonde S."/>
            <person name="Li K."/>
            <person name="Li Y."/>
            <person name="Litt A."/>
            <person name="Lyons E."/>
            <person name="Manning G."/>
            <person name="Maruyama T."/>
            <person name="Michael T.P."/>
            <person name="Mikami K."/>
            <person name="Miyazaki S."/>
            <person name="Morinaga S."/>
            <person name="Murata T."/>
            <person name="Mueller-Roeber B."/>
            <person name="Nelson D.R."/>
            <person name="Obara M."/>
            <person name="Oguri Y."/>
            <person name="Olmstead R.G."/>
            <person name="Onodera N."/>
            <person name="Petersen B.L."/>
            <person name="Pils B."/>
            <person name="Prigge M."/>
            <person name="Rensing S.A."/>
            <person name="Riano-Pachon D.M."/>
            <person name="Roberts A.W."/>
            <person name="Sato Y."/>
            <person name="Scheller H.V."/>
            <person name="Schulz B."/>
            <person name="Schulz C."/>
            <person name="Shakirov E.V."/>
            <person name="Shibagaki N."/>
            <person name="Shinohara N."/>
            <person name="Shippen D.E."/>
            <person name="Soerensen I."/>
            <person name="Sotooka R."/>
            <person name="Sugimoto N."/>
            <person name="Sugita M."/>
            <person name="Sumikawa N."/>
            <person name="Tanurdzic M."/>
            <person name="Theissen G."/>
            <person name="Ulvskov P."/>
            <person name="Wakazuki S."/>
            <person name="Weng J.K."/>
            <person name="Willats W.W."/>
            <person name="Wipf D."/>
            <person name="Wolf P.G."/>
            <person name="Yang L."/>
            <person name="Zimmer A.D."/>
            <person name="Zhu Q."/>
            <person name="Mitros T."/>
            <person name="Hellsten U."/>
            <person name="Loque D."/>
            <person name="Otillar R."/>
            <person name="Salamov A."/>
            <person name="Schmutz J."/>
            <person name="Shapiro H."/>
            <person name="Lindquist E."/>
            <person name="Lucas S."/>
            <person name="Rokhsar D."/>
            <person name="Grigoriev I.V."/>
        </authorList>
    </citation>
    <scope>NUCLEOTIDE SEQUENCE [LARGE SCALE GENOMIC DNA]</scope>
</reference>
<name>D8SVF5_SELML</name>
<dbReference type="KEGG" id="smo:SELMODRAFT_426136"/>
<dbReference type="EMBL" id="GL377645">
    <property type="protein sequence ID" value="EFJ11662.1"/>
    <property type="molecule type" value="Genomic_DNA"/>
</dbReference>
<organism evidence="2">
    <name type="scientific">Selaginella moellendorffii</name>
    <name type="common">Spikemoss</name>
    <dbReference type="NCBI Taxonomy" id="88036"/>
    <lineage>
        <taxon>Eukaryota</taxon>
        <taxon>Viridiplantae</taxon>
        <taxon>Streptophyta</taxon>
        <taxon>Embryophyta</taxon>
        <taxon>Tracheophyta</taxon>
        <taxon>Lycopodiopsida</taxon>
        <taxon>Selaginellales</taxon>
        <taxon>Selaginellaceae</taxon>
        <taxon>Selaginella</taxon>
    </lineage>
</organism>
<dbReference type="AlphaFoldDB" id="D8SVF5"/>
<dbReference type="Gramene" id="EFJ11662">
    <property type="protein sequence ID" value="EFJ11662"/>
    <property type="gene ID" value="SELMODRAFT_426136"/>
</dbReference>
<accession>D8SVF5</accession>
<protein>
    <submittedName>
        <fullName evidence="1">Uncharacterized protein</fullName>
    </submittedName>
</protein>
<sequence>MLLRRGVQAMRARIAPSARWSSSSSSSSSAVLEDSDWWMVEGELLSVQEIRTVKKKGEDDAAPSPGQQRYTRVNHLSTFRIDPQKEDQRLYWKAYMNVYEKARDEWEKVVWDEPNVVRRVEDYFFDEPLAKKRKKPKSGQLERKPFSMEEIQAAIRENVRHPTSDKKIEYRTAEDTKWPF</sequence>
<evidence type="ECO:0000313" key="1">
    <source>
        <dbReference type="EMBL" id="EFJ11662.1"/>
    </source>
</evidence>
<dbReference type="Proteomes" id="UP000001514">
    <property type="component" value="Unassembled WGS sequence"/>
</dbReference>
<proteinExistence type="predicted"/>